<dbReference type="GO" id="GO:0006508">
    <property type="term" value="P:proteolysis"/>
    <property type="evidence" value="ECO:0007669"/>
    <property type="project" value="UniProtKB-KW"/>
</dbReference>
<dbReference type="GO" id="GO:0004252">
    <property type="term" value="F:serine-type endopeptidase activity"/>
    <property type="evidence" value="ECO:0007669"/>
    <property type="project" value="InterPro"/>
</dbReference>
<feature type="non-terminal residue" evidence="3">
    <location>
        <position position="1"/>
    </location>
</feature>
<gene>
    <name evidence="3" type="ORF">METZ01_LOCUS479247</name>
</gene>
<feature type="non-terminal residue" evidence="3">
    <location>
        <position position="242"/>
    </location>
</feature>
<sequence>RGSGKGTGILFDKEHGYILSNAHVTGKSPAKNEVNFKEQEAVEAEQIYIDPLLDISILQIPSDTIPDFAMEASLACQTKYKQGRTVLAFGHPEGQDFTASRGIISGIRYERTAGYEAIQTDASINPGNSGGPLIDVETGQVIGINTYRKKKAKQLNFAIPSTHICKIIELLQSDQNPSPPNLNVIFSSNERSGEYLLISEVLNNLSPFKTGDKIYEANEIPVSNPSQLITAIRGLEKTKIAV</sequence>
<evidence type="ECO:0000256" key="2">
    <source>
        <dbReference type="ARBA" id="ARBA00022801"/>
    </source>
</evidence>
<dbReference type="AlphaFoldDB" id="A0A383C2U9"/>
<evidence type="ECO:0008006" key="4">
    <source>
        <dbReference type="Google" id="ProtNLM"/>
    </source>
</evidence>
<accession>A0A383C2U9</accession>
<keyword evidence="2" id="KW-0378">Hydrolase</keyword>
<dbReference type="InterPro" id="IPR051201">
    <property type="entry name" value="Chloro_Bact_Ser_Proteases"/>
</dbReference>
<dbReference type="EMBL" id="UINC01205284">
    <property type="protein sequence ID" value="SVE26393.1"/>
    <property type="molecule type" value="Genomic_DNA"/>
</dbReference>
<evidence type="ECO:0000256" key="1">
    <source>
        <dbReference type="ARBA" id="ARBA00022670"/>
    </source>
</evidence>
<dbReference type="InterPro" id="IPR009003">
    <property type="entry name" value="Peptidase_S1_PA"/>
</dbReference>
<organism evidence="3">
    <name type="scientific">marine metagenome</name>
    <dbReference type="NCBI Taxonomy" id="408172"/>
    <lineage>
        <taxon>unclassified sequences</taxon>
        <taxon>metagenomes</taxon>
        <taxon>ecological metagenomes</taxon>
    </lineage>
</organism>
<dbReference type="SUPFAM" id="SSF50494">
    <property type="entry name" value="Trypsin-like serine proteases"/>
    <property type="match status" value="1"/>
</dbReference>
<dbReference type="PANTHER" id="PTHR43343:SF3">
    <property type="entry name" value="PROTEASE DO-LIKE 8, CHLOROPLASTIC"/>
    <property type="match status" value="1"/>
</dbReference>
<dbReference type="Gene3D" id="2.40.10.120">
    <property type="match status" value="1"/>
</dbReference>
<protein>
    <recommendedName>
        <fullName evidence="4">PDZ domain-containing protein</fullName>
    </recommendedName>
</protein>
<reference evidence="3" key="1">
    <citation type="submission" date="2018-05" db="EMBL/GenBank/DDBJ databases">
        <authorList>
            <person name="Lanie J.A."/>
            <person name="Ng W.-L."/>
            <person name="Kazmierczak K.M."/>
            <person name="Andrzejewski T.M."/>
            <person name="Davidsen T.M."/>
            <person name="Wayne K.J."/>
            <person name="Tettelin H."/>
            <person name="Glass J.I."/>
            <person name="Rusch D."/>
            <person name="Podicherti R."/>
            <person name="Tsui H.-C.T."/>
            <person name="Winkler M.E."/>
        </authorList>
    </citation>
    <scope>NUCLEOTIDE SEQUENCE</scope>
</reference>
<name>A0A383C2U9_9ZZZZ</name>
<dbReference type="Pfam" id="PF13365">
    <property type="entry name" value="Trypsin_2"/>
    <property type="match status" value="1"/>
</dbReference>
<dbReference type="PANTHER" id="PTHR43343">
    <property type="entry name" value="PEPTIDASE S12"/>
    <property type="match status" value="1"/>
</dbReference>
<evidence type="ECO:0000313" key="3">
    <source>
        <dbReference type="EMBL" id="SVE26393.1"/>
    </source>
</evidence>
<proteinExistence type="predicted"/>
<dbReference type="InterPro" id="IPR001940">
    <property type="entry name" value="Peptidase_S1C"/>
</dbReference>
<dbReference type="PRINTS" id="PR00834">
    <property type="entry name" value="PROTEASES2C"/>
</dbReference>
<keyword evidence="1" id="KW-0645">Protease</keyword>